<name>A0A7R8VKM5_TIMDO</name>
<dbReference type="EMBL" id="OA566602">
    <property type="protein sequence ID" value="CAD7199167.1"/>
    <property type="molecule type" value="Genomic_DNA"/>
</dbReference>
<gene>
    <name evidence="2" type="ORF">TDIB3V08_LOCUS5427</name>
</gene>
<accession>A0A7R8VKM5</accession>
<sequence>MVRAKEESEQSAAPLHSSSPMLEEAGTKSHPDLECSNPPSHHGHHGNLQIHISIPLSTHSGSSPSSLFFLPPSYMATHRATSLSSCLLTQHHLDYTRPRPKLIHIQVVCELHFQNNDIQKETECYAEKTGKKITVSLKRPRLQVGAIPSQLPNCPEYLSSSRPTRENVDQRRERIDNDNLRRAIAQSVISKETYDEMKVICQQETPYQYINNIQKELLVAQRQVYIFNKTSGETFQEYLLVDDNLQVVELWQKRTKRSDRSRKVEQLILDEWDIFCV</sequence>
<evidence type="ECO:0000313" key="2">
    <source>
        <dbReference type="EMBL" id="CAD7199167.1"/>
    </source>
</evidence>
<organism evidence="2">
    <name type="scientific">Timema douglasi</name>
    <name type="common">Walking stick</name>
    <dbReference type="NCBI Taxonomy" id="61478"/>
    <lineage>
        <taxon>Eukaryota</taxon>
        <taxon>Metazoa</taxon>
        <taxon>Ecdysozoa</taxon>
        <taxon>Arthropoda</taxon>
        <taxon>Hexapoda</taxon>
        <taxon>Insecta</taxon>
        <taxon>Pterygota</taxon>
        <taxon>Neoptera</taxon>
        <taxon>Polyneoptera</taxon>
        <taxon>Phasmatodea</taxon>
        <taxon>Timematodea</taxon>
        <taxon>Timematoidea</taxon>
        <taxon>Timematidae</taxon>
        <taxon>Timema</taxon>
    </lineage>
</organism>
<proteinExistence type="predicted"/>
<feature type="region of interest" description="Disordered" evidence="1">
    <location>
        <begin position="1"/>
        <end position="47"/>
    </location>
</feature>
<reference evidence="2" key="1">
    <citation type="submission" date="2020-11" db="EMBL/GenBank/DDBJ databases">
        <authorList>
            <person name="Tran Van P."/>
        </authorList>
    </citation>
    <scope>NUCLEOTIDE SEQUENCE</scope>
</reference>
<protein>
    <submittedName>
        <fullName evidence="2">Uncharacterized protein</fullName>
    </submittedName>
</protein>
<dbReference type="AlphaFoldDB" id="A0A7R8VKM5"/>
<evidence type="ECO:0000256" key="1">
    <source>
        <dbReference type="SAM" id="MobiDB-lite"/>
    </source>
</evidence>